<reference evidence="3 4" key="1">
    <citation type="submission" date="2018-03" db="EMBL/GenBank/DDBJ databases">
        <title>Draft Genome Sequences of the Obligatory Marine Myxobacteria Enhygromyxa salina SWB007.</title>
        <authorList>
            <person name="Poehlein A."/>
            <person name="Moghaddam J.A."/>
            <person name="Harms H."/>
            <person name="Alanjari M."/>
            <person name="Koenig G.M."/>
            <person name="Daniel R."/>
            <person name="Schaeberle T.F."/>
        </authorList>
    </citation>
    <scope>NUCLEOTIDE SEQUENCE [LARGE SCALE GENOMIC DNA]</scope>
    <source>
        <strain evidence="3 4">SWB007</strain>
    </source>
</reference>
<evidence type="ECO:0000256" key="1">
    <source>
        <dbReference type="SAM" id="MobiDB-lite"/>
    </source>
</evidence>
<proteinExistence type="predicted"/>
<feature type="compositionally biased region" description="Basic and acidic residues" evidence="1">
    <location>
        <begin position="81"/>
        <end position="96"/>
    </location>
</feature>
<gene>
    <name evidence="3" type="ORF">ENSA7_18620</name>
</gene>
<feature type="compositionally biased region" description="Basic residues" evidence="1">
    <location>
        <begin position="175"/>
        <end position="188"/>
    </location>
</feature>
<accession>A0A2S9YU08</accession>
<evidence type="ECO:0000313" key="4">
    <source>
        <dbReference type="Proteomes" id="UP000238823"/>
    </source>
</evidence>
<feature type="chain" id="PRO_5015678555" evidence="2">
    <location>
        <begin position="32"/>
        <end position="464"/>
    </location>
</feature>
<name>A0A2S9YU08_9BACT</name>
<feature type="compositionally biased region" description="Basic and acidic residues" evidence="1">
    <location>
        <begin position="140"/>
        <end position="159"/>
    </location>
</feature>
<feature type="signal peptide" evidence="2">
    <location>
        <begin position="1"/>
        <end position="31"/>
    </location>
</feature>
<feature type="region of interest" description="Disordered" evidence="1">
    <location>
        <begin position="140"/>
        <end position="188"/>
    </location>
</feature>
<keyword evidence="2" id="KW-0732">Signal</keyword>
<dbReference type="Proteomes" id="UP000238823">
    <property type="component" value="Unassembled WGS sequence"/>
</dbReference>
<sequence length="464" mass="51000">MYHPRVTVSRYLTPTFGLVLAVALFAPPSEAAQPAPRQQTGTTAVKRAPPPRKELSLSPAVRQRLNRATDTRKPVRYVPLSKKDVRAQTSTEERPTRANKQGKLKRVSSAELTDELNALERKLASQGHSLRDNRTVVYHEHRPDRAKLDKQVQRVRESVQTKPARAPMTREQLRTKVRRSVKAPARRSVRAGSATNGFWASGSGPAAHTDFAWAPSIGETEIGAGYVEARASFSASLGGADPGLHGSAVIRAGGSVLNERFEVVRFDAKMDTSSDGTYAATLTATLVDGFQYDIYQKNGKQPISVAKAMHLFDVEPKFHTKLFIIGYPVDIDVIITPTINVDFDVQLGEGYLVGSLAPEIRVDAKLEAYFDAMLIQAGAGGSALLLQAAPDFHGAAFFGDNKGQATAQAYLSGQLSVQFLQGRLYAFIDTGWGRWTKRFETELWNYAGWAYNYPLFEWDSSGEP</sequence>
<dbReference type="EMBL" id="PVNL01000041">
    <property type="protein sequence ID" value="PRQ08576.1"/>
    <property type="molecule type" value="Genomic_DNA"/>
</dbReference>
<evidence type="ECO:0000256" key="2">
    <source>
        <dbReference type="SAM" id="SignalP"/>
    </source>
</evidence>
<dbReference type="AlphaFoldDB" id="A0A2S9YU08"/>
<protein>
    <submittedName>
        <fullName evidence="3">Uncharacterized protein</fullName>
    </submittedName>
</protein>
<evidence type="ECO:0000313" key="3">
    <source>
        <dbReference type="EMBL" id="PRQ08576.1"/>
    </source>
</evidence>
<organism evidence="3 4">
    <name type="scientific">Enhygromyxa salina</name>
    <dbReference type="NCBI Taxonomy" id="215803"/>
    <lineage>
        <taxon>Bacteria</taxon>
        <taxon>Pseudomonadati</taxon>
        <taxon>Myxococcota</taxon>
        <taxon>Polyangia</taxon>
        <taxon>Nannocystales</taxon>
        <taxon>Nannocystaceae</taxon>
        <taxon>Enhygromyxa</taxon>
    </lineage>
</organism>
<comment type="caution">
    <text evidence="3">The sequence shown here is derived from an EMBL/GenBank/DDBJ whole genome shotgun (WGS) entry which is preliminary data.</text>
</comment>
<feature type="region of interest" description="Disordered" evidence="1">
    <location>
        <begin position="31"/>
        <end position="108"/>
    </location>
</feature>